<comment type="cofactor">
    <cofactor evidence="1">
        <name>Zn(2+)</name>
        <dbReference type="ChEBI" id="CHEBI:29105"/>
    </cofactor>
</comment>
<keyword evidence="5" id="KW-0479">Metal-binding</keyword>
<evidence type="ECO:0000256" key="9">
    <source>
        <dbReference type="ARBA" id="ARBA00023049"/>
    </source>
</evidence>
<evidence type="ECO:0000313" key="14">
    <source>
        <dbReference type="Proteomes" id="UP001177023"/>
    </source>
</evidence>
<dbReference type="GO" id="GO:0006508">
    <property type="term" value="P:proteolysis"/>
    <property type="evidence" value="ECO:0007669"/>
    <property type="project" value="UniProtKB-KW"/>
</dbReference>
<dbReference type="GO" id="GO:0008270">
    <property type="term" value="F:zinc ion binding"/>
    <property type="evidence" value="ECO:0007669"/>
    <property type="project" value="InterPro"/>
</dbReference>
<dbReference type="GO" id="GO:0004181">
    <property type="term" value="F:metallocarboxypeptidase activity"/>
    <property type="evidence" value="ECO:0007669"/>
    <property type="project" value="InterPro"/>
</dbReference>
<reference evidence="13" key="1">
    <citation type="submission" date="2023-06" db="EMBL/GenBank/DDBJ databases">
        <authorList>
            <person name="Delattre M."/>
        </authorList>
    </citation>
    <scope>NUCLEOTIDE SEQUENCE</scope>
    <source>
        <strain evidence="13">AF72</strain>
    </source>
</reference>
<dbReference type="InterPro" id="IPR019422">
    <property type="entry name" value="7TM_GPCR_serpentine_rcpt_Srh"/>
</dbReference>
<evidence type="ECO:0000256" key="8">
    <source>
        <dbReference type="ARBA" id="ARBA00022833"/>
    </source>
</evidence>
<gene>
    <name evidence="13" type="ORF">MSPICULIGERA_LOCUS15130</name>
</gene>
<evidence type="ECO:0000256" key="7">
    <source>
        <dbReference type="ARBA" id="ARBA00022801"/>
    </source>
</evidence>
<dbReference type="PANTHER" id="PTHR11705">
    <property type="entry name" value="PROTEASE FAMILY M14 CARBOXYPEPTIDASE A,B"/>
    <property type="match status" value="1"/>
</dbReference>
<evidence type="ECO:0000256" key="11">
    <source>
        <dbReference type="SAM" id="Phobius"/>
    </source>
</evidence>
<proteinExistence type="inferred from homology"/>
<feature type="transmembrane region" description="Helical" evidence="11">
    <location>
        <begin position="6"/>
        <end position="32"/>
    </location>
</feature>
<keyword evidence="4" id="KW-0645">Protease</keyword>
<evidence type="ECO:0000256" key="4">
    <source>
        <dbReference type="ARBA" id="ARBA00022670"/>
    </source>
</evidence>
<keyword evidence="11" id="KW-1133">Transmembrane helix</keyword>
<comment type="caution">
    <text evidence="13">The sequence shown here is derived from an EMBL/GenBank/DDBJ whole genome shotgun (WGS) entry which is preliminary data.</text>
</comment>
<feature type="domain" description="Peptidase M14" evidence="12">
    <location>
        <begin position="166"/>
        <end position="460"/>
    </location>
</feature>
<evidence type="ECO:0000256" key="10">
    <source>
        <dbReference type="PROSITE-ProRule" id="PRU01379"/>
    </source>
</evidence>
<dbReference type="GO" id="GO:0005615">
    <property type="term" value="C:extracellular space"/>
    <property type="evidence" value="ECO:0007669"/>
    <property type="project" value="TreeGrafter"/>
</dbReference>
<dbReference type="SUPFAM" id="SSF53187">
    <property type="entry name" value="Zn-dependent exopeptidases"/>
    <property type="match status" value="1"/>
</dbReference>
<organism evidence="13 14">
    <name type="scientific">Mesorhabditis spiculigera</name>
    <dbReference type="NCBI Taxonomy" id="96644"/>
    <lineage>
        <taxon>Eukaryota</taxon>
        <taxon>Metazoa</taxon>
        <taxon>Ecdysozoa</taxon>
        <taxon>Nematoda</taxon>
        <taxon>Chromadorea</taxon>
        <taxon>Rhabditida</taxon>
        <taxon>Rhabditina</taxon>
        <taxon>Rhabditomorpha</taxon>
        <taxon>Rhabditoidea</taxon>
        <taxon>Rhabditidae</taxon>
        <taxon>Mesorhabditinae</taxon>
        <taxon>Mesorhabditis</taxon>
    </lineage>
</organism>
<dbReference type="PANTHER" id="PTHR11705:SF91">
    <property type="entry name" value="FI01817P-RELATED"/>
    <property type="match status" value="1"/>
</dbReference>
<evidence type="ECO:0000256" key="5">
    <source>
        <dbReference type="ARBA" id="ARBA00022723"/>
    </source>
</evidence>
<dbReference type="InterPro" id="IPR000834">
    <property type="entry name" value="Peptidase_M14"/>
</dbReference>
<dbReference type="InterPro" id="IPR019428">
    <property type="entry name" value="7TM_GPCR_serpentine_rcpt_Str"/>
</dbReference>
<keyword evidence="9" id="KW-0482">Metalloprotease</keyword>
<dbReference type="Pfam" id="PF00246">
    <property type="entry name" value="Peptidase_M14"/>
    <property type="match status" value="1"/>
</dbReference>
<keyword evidence="7" id="KW-0378">Hydrolase</keyword>
<evidence type="ECO:0000313" key="13">
    <source>
        <dbReference type="EMBL" id="CAJ0576845.1"/>
    </source>
</evidence>
<feature type="active site" description="Proton donor/acceptor" evidence="10">
    <location>
        <position position="420"/>
    </location>
</feature>
<evidence type="ECO:0000256" key="2">
    <source>
        <dbReference type="ARBA" id="ARBA00005988"/>
    </source>
</evidence>
<protein>
    <recommendedName>
        <fullName evidence="12">Peptidase M14 domain-containing protein</fullName>
    </recommendedName>
</protein>
<feature type="non-terminal residue" evidence="13">
    <location>
        <position position="571"/>
    </location>
</feature>
<sequence>MQTELFKALICQMIVPVFTLFGPMGLFITPLLSLVCCRKARVADYQTKTSGSVTDSRARAGSTIETCHRDIRLNDPSERVSISAWFQYSREVVTFPPKNDKTLHGFVVDDAEAAQNIYKSLAPNLQKGFKQQDYQPRKLRVAEKGQIYQNTSRHLKGTNAPLDFAKYHHLEDQFAIIDAIAKRGTSVTKTSLGKTEEGRDLWALKFPALSAAPKAPVFLIDGGHHAREWVTSAVALWIANELATDKEIRAKISFVVIPQVNPDGYDYSHTINQEWRKNRAKQPSGGCQGVDLNRNYPFHWGEAEKGEADLPCHEVFMDVKPGTQPEVKAVMGVLQTPNVKGYLSLHSFGQLILRPYGYAKGKTVKNEEALKALGDAMRDAIKKRSGANYTSMLSSQLYPAAGASDDYAASLGIPWVYTMELSPSEDDNDVWGNGFQLPETKIVSTAQDVWTAIKLIDALISWVFAPYFIFPIPGGYPNGWLWKLGVSTQVQTGMGIGITFHMNTLLLIMFMLRHQAIMPAGHFLKFERSYVLAAYIGLQLYTYVHVALMSCYVFVGQDVAAAKALYLEVQS</sequence>
<dbReference type="PRINTS" id="PR00765">
    <property type="entry name" value="CRBOXYPTASEA"/>
</dbReference>
<evidence type="ECO:0000259" key="12">
    <source>
        <dbReference type="PROSITE" id="PS52035"/>
    </source>
</evidence>
<evidence type="ECO:0000256" key="1">
    <source>
        <dbReference type="ARBA" id="ARBA00001947"/>
    </source>
</evidence>
<dbReference type="Proteomes" id="UP001177023">
    <property type="component" value="Unassembled WGS sequence"/>
</dbReference>
<dbReference type="AlphaFoldDB" id="A0AA36CWV1"/>
<accession>A0AA36CWV1</accession>
<dbReference type="Pfam" id="PF10318">
    <property type="entry name" value="7TM_GPCR_Srh"/>
    <property type="match status" value="1"/>
</dbReference>
<feature type="transmembrane region" description="Helical" evidence="11">
    <location>
        <begin position="532"/>
        <end position="555"/>
    </location>
</feature>
<keyword evidence="8" id="KW-0862">Zinc</keyword>
<dbReference type="FunFam" id="3.40.630.10:FF:000084">
    <property type="entry name" value="Carboxypeptidase B2"/>
    <property type="match status" value="1"/>
</dbReference>
<dbReference type="PROSITE" id="PS00132">
    <property type="entry name" value="CARBOXYPEPT_ZN_1"/>
    <property type="match status" value="1"/>
</dbReference>
<name>A0AA36CWV1_9BILA</name>
<comment type="similarity">
    <text evidence="2 10">Belongs to the peptidase M14 family.</text>
</comment>
<keyword evidence="6" id="KW-0732">Signal</keyword>
<dbReference type="Pfam" id="PF10326">
    <property type="entry name" value="7TM_GPCR_Str"/>
    <property type="match status" value="1"/>
</dbReference>
<evidence type="ECO:0000256" key="6">
    <source>
        <dbReference type="ARBA" id="ARBA00022729"/>
    </source>
</evidence>
<dbReference type="PROSITE" id="PS52035">
    <property type="entry name" value="PEPTIDASE_M14"/>
    <property type="match status" value="1"/>
</dbReference>
<dbReference type="SMART" id="SM00631">
    <property type="entry name" value="Zn_pept"/>
    <property type="match status" value="1"/>
</dbReference>
<keyword evidence="3" id="KW-0121">Carboxypeptidase</keyword>
<dbReference type="Gene3D" id="3.40.630.10">
    <property type="entry name" value="Zn peptidases"/>
    <property type="match status" value="1"/>
</dbReference>
<keyword evidence="11" id="KW-0472">Membrane</keyword>
<dbReference type="InterPro" id="IPR057246">
    <property type="entry name" value="CARBOXYPEPT_ZN_1"/>
</dbReference>
<keyword evidence="11" id="KW-0812">Transmembrane</keyword>
<dbReference type="EMBL" id="CATQJA010002647">
    <property type="protein sequence ID" value="CAJ0576845.1"/>
    <property type="molecule type" value="Genomic_DNA"/>
</dbReference>
<evidence type="ECO:0000256" key="3">
    <source>
        <dbReference type="ARBA" id="ARBA00022645"/>
    </source>
</evidence>
<keyword evidence="14" id="KW-1185">Reference proteome</keyword>
<feature type="transmembrane region" description="Helical" evidence="11">
    <location>
        <begin position="490"/>
        <end position="512"/>
    </location>
</feature>